<dbReference type="OrthoDB" id="8170339at2759"/>
<keyword evidence="1" id="KW-0472">Membrane</keyword>
<dbReference type="InterPro" id="IPR013568">
    <property type="entry name" value="SEFIR_dom"/>
</dbReference>
<dbReference type="EMBL" id="QKKF02012883">
    <property type="protein sequence ID" value="RZF43200.1"/>
    <property type="molecule type" value="Genomic_DNA"/>
</dbReference>
<evidence type="ECO:0000259" key="2">
    <source>
        <dbReference type="Pfam" id="PF08357"/>
    </source>
</evidence>
<keyword evidence="1" id="KW-1133">Transmembrane helix</keyword>
<dbReference type="AlphaFoldDB" id="A0A482XCG4"/>
<protein>
    <recommendedName>
        <fullName evidence="2">SEFIR domain-containing protein</fullName>
    </recommendedName>
</protein>
<organism evidence="3 4">
    <name type="scientific">Laodelphax striatellus</name>
    <name type="common">Small brown planthopper</name>
    <name type="synonym">Delphax striatella</name>
    <dbReference type="NCBI Taxonomy" id="195883"/>
    <lineage>
        <taxon>Eukaryota</taxon>
        <taxon>Metazoa</taxon>
        <taxon>Ecdysozoa</taxon>
        <taxon>Arthropoda</taxon>
        <taxon>Hexapoda</taxon>
        <taxon>Insecta</taxon>
        <taxon>Pterygota</taxon>
        <taxon>Neoptera</taxon>
        <taxon>Paraneoptera</taxon>
        <taxon>Hemiptera</taxon>
        <taxon>Auchenorrhyncha</taxon>
        <taxon>Fulgoroidea</taxon>
        <taxon>Delphacidae</taxon>
        <taxon>Criomorphinae</taxon>
        <taxon>Laodelphax</taxon>
    </lineage>
</organism>
<evidence type="ECO:0000256" key="1">
    <source>
        <dbReference type="SAM" id="Phobius"/>
    </source>
</evidence>
<proteinExistence type="predicted"/>
<dbReference type="Pfam" id="PF08357">
    <property type="entry name" value="SEFIR"/>
    <property type="match status" value="1"/>
</dbReference>
<sequence length="504" mass="57481">MCADEVSRRHVEIVRPNKDCNKLDCKCSSGNDSKSPLKMTVTNRTIGSLTVSFRIVDDLIHKELAEVVLKVNNKLNETECQKKGNHFQDLMRKQLRLIRCDLAESSNCDEATDTVVVDFKNLRTACSNTEGRHEKHGFVGEKSAVASCPNYVATGHAQPIDKSNFDPPNVVCQFLEGGALNINIRPLINGSTDPNQFLTTIIDENNDTNYFFPNESNFKVLEEGILSYQYNTLKPGNYCHGIRYRDGRCLLSTHCDCVWRQRVMVFESKPATAPKEEIKDSNSTSLLITMTVLTLIGLFLATTFFVLRFIRMLRAPQTILPTSHIGETHESLLPLHLKARKKIFLLYARDCQLFMEAMGKLRMVLSLNGCEVFDVWDPQLIEKIRQDPMRFVQSHVVDVTTTTIVVASECSKFICDNYSEAISVHYKEPQEFDNLFLYGLKFIIENFKKKCFVVRLESQTTHVQQSDDIQLSGINILENYMLPLHLEQLILNIHRFVFLSSAVF</sequence>
<keyword evidence="1" id="KW-0812">Transmembrane</keyword>
<feature type="transmembrane region" description="Helical" evidence="1">
    <location>
        <begin position="286"/>
        <end position="307"/>
    </location>
</feature>
<feature type="domain" description="SEFIR" evidence="2">
    <location>
        <begin position="341"/>
        <end position="449"/>
    </location>
</feature>
<gene>
    <name evidence="3" type="ORF">LSTR_LSTR013880</name>
</gene>
<reference evidence="3 4" key="1">
    <citation type="journal article" date="2017" name="Gigascience">
        <title>Genome sequence of the small brown planthopper, Laodelphax striatellus.</title>
        <authorList>
            <person name="Zhu J."/>
            <person name="Jiang F."/>
            <person name="Wang X."/>
            <person name="Yang P."/>
            <person name="Bao Y."/>
            <person name="Zhao W."/>
            <person name="Wang W."/>
            <person name="Lu H."/>
            <person name="Wang Q."/>
            <person name="Cui N."/>
            <person name="Li J."/>
            <person name="Chen X."/>
            <person name="Luo L."/>
            <person name="Yu J."/>
            <person name="Kang L."/>
            <person name="Cui F."/>
        </authorList>
    </citation>
    <scope>NUCLEOTIDE SEQUENCE [LARGE SCALE GENOMIC DNA]</scope>
    <source>
        <strain evidence="3">Lst14</strain>
    </source>
</reference>
<keyword evidence="4" id="KW-1185">Reference proteome</keyword>
<evidence type="ECO:0000313" key="4">
    <source>
        <dbReference type="Proteomes" id="UP000291343"/>
    </source>
</evidence>
<dbReference type="Proteomes" id="UP000291343">
    <property type="component" value="Unassembled WGS sequence"/>
</dbReference>
<accession>A0A482XCG4</accession>
<comment type="caution">
    <text evidence="3">The sequence shown here is derived from an EMBL/GenBank/DDBJ whole genome shotgun (WGS) entry which is preliminary data.</text>
</comment>
<evidence type="ECO:0000313" key="3">
    <source>
        <dbReference type="EMBL" id="RZF43200.1"/>
    </source>
</evidence>
<dbReference type="Gene3D" id="3.40.50.11530">
    <property type="match status" value="1"/>
</dbReference>
<name>A0A482XCG4_LAOST</name>
<dbReference type="InParanoid" id="A0A482XCG4"/>